<feature type="region of interest" description="Disordered" evidence="2">
    <location>
        <begin position="164"/>
        <end position="187"/>
    </location>
</feature>
<dbReference type="SUPFAM" id="SSF48295">
    <property type="entry name" value="TrpR-like"/>
    <property type="match status" value="1"/>
</dbReference>
<gene>
    <name evidence="4" type="ORF">CKW00_13400</name>
</gene>
<dbReference type="InterPro" id="IPR036388">
    <property type="entry name" value="WH-like_DNA-bd_sf"/>
</dbReference>
<dbReference type="PANTHER" id="PTHR33795:SF1">
    <property type="entry name" value="INSERTION ELEMENT IS150 PROTEIN INSJ"/>
    <property type="match status" value="1"/>
</dbReference>
<proteinExistence type="inferred from homology"/>
<dbReference type="Gene3D" id="1.10.10.10">
    <property type="entry name" value="Winged helix-like DNA-binding domain superfamily/Winged helix DNA-binding domain"/>
    <property type="match status" value="1"/>
</dbReference>
<evidence type="ECO:0000256" key="2">
    <source>
        <dbReference type="SAM" id="MobiDB-lite"/>
    </source>
</evidence>
<feature type="domain" description="Insertion element IS150 protein InsJ-like helix-turn-helix" evidence="3">
    <location>
        <begin position="8"/>
        <end position="57"/>
    </location>
</feature>
<dbReference type="InterPro" id="IPR009057">
    <property type="entry name" value="Homeodomain-like_sf"/>
</dbReference>
<dbReference type="SUPFAM" id="SSF46689">
    <property type="entry name" value="Homeodomain-like"/>
    <property type="match status" value="1"/>
</dbReference>
<dbReference type="Proteomes" id="UP000217561">
    <property type="component" value="Unassembled WGS sequence"/>
</dbReference>
<keyword evidence="5" id="KW-1185">Reference proteome</keyword>
<evidence type="ECO:0000259" key="3">
    <source>
        <dbReference type="Pfam" id="PF13518"/>
    </source>
</evidence>
<evidence type="ECO:0000313" key="5">
    <source>
        <dbReference type="Proteomes" id="UP000217561"/>
    </source>
</evidence>
<dbReference type="InterPro" id="IPR010921">
    <property type="entry name" value="Trp_repressor/repl_initiator"/>
</dbReference>
<name>A0ABX4HNE3_9BACI</name>
<feature type="compositionally biased region" description="Basic residues" evidence="2">
    <location>
        <begin position="113"/>
        <end position="135"/>
    </location>
</feature>
<dbReference type="RefSeq" id="WP_095822980.1">
    <property type="nucleotide sequence ID" value="NZ_NSGH01000049.1"/>
</dbReference>
<dbReference type="Pfam" id="PF13518">
    <property type="entry name" value="HTH_28"/>
    <property type="match status" value="1"/>
</dbReference>
<feature type="compositionally biased region" description="Basic and acidic residues" evidence="2">
    <location>
        <begin position="136"/>
        <end position="145"/>
    </location>
</feature>
<evidence type="ECO:0000313" key="4">
    <source>
        <dbReference type="EMBL" id="PBB04573.1"/>
    </source>
</evidence>
<feature type="region of interest" description="Disordered" evidence="2">
    <location>
        <begin position="110"/>
        <end position="145"/>
    </location>
</feature>
<comment type="caution">
    <text evidence="4">The sequence shown here is derived from an EMBL/GenBank/DDBJ whole genome shotgun (WGS) entry which is preliminary data.</text>
</comment>
<organism evidence="4 5">
    <name type="scientific">Salimicrobium humidisoli</name>
    <dbReference type="NCBI Taxonomy" id="2029857"/>
    <lineage>
        <taxon>Bacteria</taxon>
        <taxon>Bacillati</taxon>
        <taxon>Bacillota</taxon>
        <taxon>Bacilli</taxon>
        <taxon>Bacillales</taxon>
        <taxon>Bacillaceae</taxon>
        <taxon>Salimicrobium</taxon>
    </lineage>
</organism>
<protein>
    <submittedName>
        <fullName evidence="4">Transposase</fullName>
    </submittedName>
</protein>
<accession>A0ABX4HNE3</accession>
<dbReference type="InterPro" id="IPR055247">
    <property type="entry name" value="InsJ-like_HTH"/>
</dbReference>
<reference evidence="4 5" key="1">
    <citation type="submission" date="2017-08" db="EMBL/GenBank/DDBJ databases">
        <title>Salimicrobium alkalisoli sp. nov., isolated from saline alkaline soil.</title>
        <authorList>
            <person name="Zhang G."/>
            <person name="Xiong Q."/>
        </authorList>
    </citation>
    <scope>NUCLEOTIDE SEQUENCE [LARGE SCALE GENOMIC DNA]</scope>
    <source>
        <strain evidence="4 5">WN024</strain>
    </source>
</reference>
<comment type="similarity">
    <text evidence="1">Belongs to the IS150/IS1296 orfA family.</text>
</comment>
<dbReference type="PANTHER" id="PTHR33795">
    <property type="entry name" value="INSERTION ELEMENT IS150 PROTEIN INSJ"/>
    <property type="match status" value="1"/>
</dbReference>
<dbReference type="InterPro" id="IPR052057">
    <property type="entry name" value="IS150/IS1296_orfA-like"/>
</dbReference>
<sequence>MSKYSEEFKVKVVREYLEGSLGYTSLAKRYALPDKSPIRQWVQAYQAFGEEGLKRKHSKQVYPVQFKLDVLHFRKQTGASLQETAIAFHMNNPALIANWNRIWQKEGVEGLRGKAKGRPPMSKKPKKTSSKTKKSLTREEELERENELLRLENSYLKKAKAFQENPNAYLEKHKQRWYSNSNKKDSK</sequence>
<evidence type="ECO:0000256" key="1">
    <source>
        <dbReference type="ARBA" id="ARBA00038232"/>
    </source>
</evidence>
<dbReference type="EMBL" id="NSGH01000049">
    <property type="protein sequence ID" value="PBB04573.1"/>
    <property type="molecule type" value="Genomic_DNA"/>
</dbReference>